<proteinExistence type="predicted"/>
<accession>A0A938X3J2</accession>
<reference evidence="1" key="1">
    <citation type="submission" date="2020-08" db="EMBL/GenBank/DDBJ databases">
        <authorList>
            <person name="Cejkova D."/>
            <person name="Kubasova T."/>
            <person name="Jahodarova E."/>
            <person name="Rychlik I."/>
        </authorList>
    </citation>
    <scope>NUCLEOTIDE SEQUENCE</scope>
    <source>
        <strain evidence="1">An420c</strain>
    </source>
</reference>
<evidence type="ECO:0000313" key="1">
    <source>
        <dbReference type="EMBL" id="MBM6827985.1"/>
    </source>
</evidence>
<sequence>MMLVIAMSTTACSGTKETSKKEVLNVALLPDESPAEVIKNNEKLKEYLSETLDMEINLIVTTDYSS</sequence>
<keyword evidence="2" id="KW-1185">Reference proteome</keyword>
<evidence type="ECO:0000313" key="2">
    <source>
        <dbReference type="Proteomes" id="UP000713880"/>
    </source>
</evidence>
<reference evidence="1" key="2">
    <citation type="journal article" date="2021" name="Sci. Rep.">
        <title>The distribution of antibiotic resistance genes in chicken gut microbiota commensals.</title>
        <authorList>
            <person name="Juricova H."/>
            <person name="Matiasovicova J."/>
            <person name="Kubasova T."/>
            <person name="Cejkova D."/>
            <person name="Rychlik I."/>
        </authorList>
    </citation>
    <scope>NUCLEOTIDE SEQUENCE</scope>
    <source>
        <strain evidence="1">An420c</strain>
    </source>
</reference>
<organism evidence="1 2">
    <name type="scientific">Mordavella massiliensis</name>
    <dbReference type="NCBI Taxonomy" id="1871024"/>
    <lineage>
        <taxon>Bacteria</taxon>
        <taxon>Bacillati</taxon>
        <taxon>Bacillota</taxon>
        <taxon>Clostridia</taxon>
        <taxon>Eubacteriales</taxon>
        <taxon>Clostridiaceae</taxon>
        <taxon>Mordavella</taxon>
    </lineage>
</organism>
<dbReference type="EMBL" id="JACJLV010000109">
    <property type="protein sequence ID" value="MBM6827985.1"/>
    <property type="molecule type" value="Genomic_DNA"/>
</dbReference>
<dbReference type="AlphaFoldDB" id="A0A938X3J2"/>
<feature type="non-terminal residue" evidence="1">
    <location>
        <position position="66"/>
    </location>
</feature>
<protein>
    <submittedName>
        <fullName evidence="1">PhnD/SsuA/transferrin family substrate-binding protein</fullName>
    </submittedName>
</protein>
<dbReference type="Proteomes" id="UP000713880">
    <property type="component" value="Unassembled WGS sequence"/>
</dbReference>
<name>A0A938X3J2_9CLOT</name>
<gene>
    <name evidence="1" type="ORF">H6A13_13010</name>
</gene>
<dbReference type="Gene3D" id="3.40.190.10">
    <property type="entry name" value="Periplasmic binding protein-like II"/>
    <property type="match status" value="1"/>
</dbReference>
<comment type="caution">
    <text evidence="1">The sequence shown here is derived from an EMBL/GenBank/DDBJ whole genome shotgun (WGS) entry which is preliminary data.</text>
</comment>